<gene>
    <name evidence="1" type="primary">PAN2_2</name>
    <name evidence="1" type="ORF">VNI00_019387</name>
</gene>
<protein>
    <submittedName>
        <fullName evidence="1">Poly(A)-specific ribonuclease</fullName>
        <ecNumber evidence="1">3.1.13.4</ecNumber>
    </submittedName>
</protein>
<reference evidence="1 2" key="1">
    <citation type="submission" date="2024-01" db="EMBL/GenBank/DDBJ databases">
        <title>A draft genome for a cacao thread blight-causing isolate of Paramarasmius palmivorus.</title>
        <authorList>
            <person name="Baruah I.K."/>
            <person name="Bukari Y."/>
            <person name="Amoako-Attah I."/>
            <person name="Meinhardt L.W."/>
            <person name="Bailey B.A."/>
            <person name="Cohen S.P."/>
        </authorList>
    </citation>
    <scope>NUCLEOTIDE SEQUENCE [LARGE SCALE GENOMIC DNA]</scope>
    <source>
        <strain evidence="1 2">GH-12</strain>
    </source>
</reference>
<keyword evidence="2" id="KW-1185">Reference proteome</keyword>
<organism evidence="1 2">
    <name type="scientific">Paramarasmius palmivorus</name>
    <dbReference type="NCBI Taxonomy" id="297713"/>
    <lineage>
        <taxon>Eukaryota</taxon>
        <taxon>Fungi</taxon>
        <taxon>Dikarya</taxon>
        <taxon>Basidiomycota</taxon>
        <taxon>Agaricomycotina</taxon>
        <taxon>Agaricomycetes</taxon>
        <taxon>Agaricomycetidae</taxon>
        <taxon>Agaricales</taxon>
        <taxon>Marasmiineae</taxon>
        <taxon>Marasmiaceae</taxon>
        <taxon>Paramarasmius</taxon>
    </lineage>
</organism>
<dbReference type="GO" id="GO:0004535">
    <property type="term" value="F:poly(A)-specific ribonuclease activity"/>
    <property type="evidence" value="ECO:0007669"/>
    <property type="project" value="UniProtKB-EC"/>
</dbReference>
<keyword evidence="1" id="KW-0378">Hydrolase</keyword>
<comment type="caution">
    <text evidence="1">The sequence shown here is derived from an EMBL/GenBank/DDBJ whole genome shotgun (WGS) entry which is preliminary data.</text>
</comment>
<feature type="non-terminal residue" evidence="1">
    <location>
        <position position="63"/>
    </location>
</feature>
<sequence>MSTPTFPPPQKIPLQVLNTMKMNDNIAYAPLPKELKGKRNMWSRFFLVRGNPRFHSGKFSSGE</sequence>
<dbReference type="AlphaFoldDB" id="A0AAW0AME4"/>
<dbReference type="EMBL" id="JAYKXP010000369">
    <property type="protein sequence ID" value="KAK7014126.1"/>
    <property type="molecule type" value="Genomic_DNA"/>
</dbReference>
<dbReference type="EC" id="3.1.13.4" evidence="1"/>
<dbReference type="Proteomes" id="UP001383192">
    <property type="component" value="Unassembled WGS sequence"/>
</dbReference>
<proteinExistence type="predicted"/>
<name>A0AAW0AME4_9AGAR</name>
<evidence type="ECO:0000313" key="2">
    <source>
        <dbReference type="Proteomes" id="UP001383192"/>
    </source>
</evidence>
<evidence type="ECO:0000313" key="1">
    <source>
        <dbReference type="EMBL" id="KAK7014126.1"/>
    </source>
</evidence>
<accession>A0AAW0AME4</accession>